<dbReference type="InterPro" id="IPR006140">
    <property type="entry name" value="D-isomer_DH_NAD-bd"/>
</dbReference>
<feature type="domain" description="D-isomer specific 2-hydroxyacid dehydrogenase catalytic" evidence="11">
    <location>
        <begin position="18"/>
        <end position="332"/>
    </location>
</feature>
<evidence type="ECO:0000256" key="5">
    <source>
        <dbReference type="ARBA" id="ARBA00052769"/>
    </source>
</evidence>
<comment type="similarity">
    <text evidence="6">Belongs to the D-isomer specific 2-hydroxyacid dehydrogenase family. GhrB subfamily.</text>
</comment>
<dbReference type="InterPro" id="IPR029752">
    <property type="entry name" value="D-isomer_DH_CS1"/>
</dbReference>
<evidence type="ECO:0000313" key="14">
    <source>
        <dbReference type="Proteomes" id="UP001143545"/>
    </source>
</evidence>
<dbReference type="SUPFAM" id="SSF51735">
    <property type="entry name" value="NAD(P)-binding Rossmann-fold domains"/>
    <property type="match status" value="1"/>
</dbReference>
<dbReference type="InterPro" id="IPR006139">
    <property type="entry name" value="D-isomer_2_OHA_DH_cat_dom"/>
</dbReference>
<keyword evidence="2" id="KW-0520">NAD</keyword>
<protein>
    <recommendedName>
        <fullName evidence="9">Glyoxylate/hydroxypyruvate reductase B</fullName>
        <ecNumber evidence="7">1.1.1.79</ecNumber>
        <ecNumber evidence="8">1.1.1.81</ecNumber>
    </recommendedName>
</protein>
<evidence type="ECO:0000256" key="4">
    <source>
        <dbReference type="ARBA" id="ARBA00052239"/>
    </source>
</evidence>
<dbReference type="RefSeq" id="WP_281755035.1">
    <property type="nucleotide sequence ID" value="NZ_BRVP01000015.1"/>
</dbReference>
<dbReference type="SUPFAM" id="SSF52283">
    <property type="entry name" value="Formate/glycerate dehydrogenase catalytic domain-like"/>
    <property type="match status" value="1"/>
</dbReference>
<dbReference type="GO" id="GO:0005829">
    <property type="term" value="C:cytosol"/>
    <property type="evidence" value="ECO:0007669"/>
    <property type="project" value="TreeGrafter"/>
</dbReference>
<dbReference type="Proteomes" id="UP001143545">
    <property type="component" value="Unassembled WGS sequence"/>
</dbReference>
<dbReference type="PANTHER" id="PTHR10996:SF178">
    <property type="entry name" value="2-HYDROXYACID DEHYDROGENASE YGL185C-RELATED"/>
    <property type="match status" value="1"/>
</dbReference>
<dbReference type="GO" id="GO:0030267">
    <property type="term" value="F:glyoxylate reductase (NADPH) activity"/>
    <property type="evidence" value="ECO:0007669"/>
    <property type="project" value="UniProtKB-EC"/>
</dbReference>
<dbReference type="AlphaFoldDB" id="A0A9W6EVR4"/>
<evidence type="ECO:0000256" key="10">
    <source>
        <dbReference type="RuleBase" id="RU003719"/>
    </source>
</evidence>
<dbReference type="EC" id="1.1.1.79" evidence="7"/>
<dbReference type="InterPro" id="IPR036291">
    <property type="entry name" value="NAD(P)-bd_dom_sf"/>
</dbReference>
<evidence type="ECO:0000256" key="1">
    <source>
        <dbReference type="ARBA" id="ARBA00023002"/>
    </source>
</evidence>
<gene>
    <name evidence="13" type="ORF">NBRC110019_22960</name>
</gene>
<dbReference type="Pfam" id="PF00389">
    <property type="entry name" value="2-Hacid_dh"/>
    <property type="match status" value="1"/>
</dbReference>
<keyword evidence="1 10" id="KW-0560">Oxidoreductase</keyword>
<reference evidence="13" key="1">
    <citation type="submission" date="2022-07" db="EMBL/GenBank/DDBJ databases">
        <title>Taxonomy of Novel Oxalotrophic and Methylotrophic Bacteria.</title>
        <authorList>
            <person name="Sahin N."/>
            <person name="Tani A."/>
        </authorList>
    </citation>
    <scope>NUCLEOTIDE SEQUENCE</scope>
    <source>
        <strain evidence="13">AM327</strain>
    </source>
</reference>
<dbReference type="EMBL" id="BRVP01000015">
    <property type="protein sequence ID" value="GLB53256.1"/>
    <property type="molecule type" value="Genomic_DNA"/>
</dbReference>
<dbReference type="Pfam" id="PF02826">
    <property type="entry name" value="2-Hacid_dh_C"/>
    <property type="match status" value="1"/>
</dbReference>
<dbReference type="PROSITE" id="PS00065">
    <property type="entry name" value="D_2_HYDROXYACID_DH_1"/>
    <property type="match status" value="1"/>
</dbReference>
<dbReference type="FunFam" id="3.40.50.720:FF:000026">
    <property type="entry name" value="Glyoxylate/hydroxypyruvate reductase B"/>
    <property type="match status" value="1"/>
</dbReference>
<accession>A0A9W6EVR4</accession>
<feature type="domain" description="D-isomer specific 2-hydroxyacid dehydrogenase NAD-binding" evidence="12">
    <location>
        <begin position="121"/>
        <end position="300"/>
    </location>
</feature>
<dbReference type="PANTHER" id="PTHR10996">
    <property type="entry name" value="2-HYDROXYACID DEHYDROGENASE-RELATED"/>
    <property type="match status" value="1"/>
</dbReference>
<name>A0A9W6EVR4_9FLAO</name>
<evidence type="ECO:0000256" key="2">
    <source>
        <dbReference type="ARBA" id="ARBA00023027"/>
    </source>
</evidence>
<dbReference type="Gene3D" id="3.40.50.720">
    <property type="entry name" value="NAD(P)-binding Rossmann-like Domain"/>
    <property type="match status" value="2"/>
</dbReference>
<comment type="catalytic activity">
    <reaction evidence="3">
        <text>(R)-glycerate + NAD(+) = 3-hydroxypyruvate + NADH + H(+)</text>
        <dbReference type="Rhea" id="RHEA:17905"/>
        <dbReference type="ChEBI" id="CHEBI:15378"/>
        <dbReference type="ChEBI" id="CHEBI:16659"/>
        <dbReference type="ChEBI" id="CHEBI:17180"/>
        <dbReference type="ChEBI" id="CHEBI:57540"/>
        <dbReference type="ChEBI" id="CHEBI:57945"/>
        <dbReference type="EC" id="1.1.1.81"/>
    </reaction>
</comment>
<organism evidence="13 14">
    <name type="scientific">Neptunitalea chrysea</name>
    <dbReference type="NCBI Taxonomy" id="1647581"/>
    <lineage>
        <taxon>Bacteria</taxon>
        <taxon>Pseudomonadati</taxon>
        <taxon>Bacteroidota</taxon>
        <taxon>Flavobacteriia</taxon>
        <taxon>Flavobacteriales</taxon>
        <taxon>Flavobacteriaceae</taxon>
        <taxon>Neptunitalea</taxon>
    </lineage>
</organism>
<evidence type="ECO:0000256" key="3">
    <source>
        <dbReference type="ARBA" id="ARBA00051801"/>
    </source>
</evidence>
<comment type="caution">
    <text evidence="13">The sequence shown here is derived from an EMBL/GenBank/DDBJ whole genome shotgun (WGS) entry which is preliminary data.</text>
</comment>
<evidence type="ECO:0000259" key="11">
    <source>
        <dbReference type="Pfam" id="PF00389"/>
    </source>
</evidence>
<evidence type="ECO:0000313" key="13">
    <source>
        <dbReference type="EMBL" id="GLB53256.1"/>
    </source>
</evidence>
<evidence type="ECO:0000256" key="6">
    <source>
        <dbReference type="ARBA" id="ARBA00061278"/>
    </source>
</evidence>
<comment type="catalytic activity">
    <reaction evidence="4">
        <text>(R)-glycerate + NADP(+) = 3-hydroxypyruvate + NADPH + H(+)</text>
        <dbReference type="Rhea" id="RHEA:18657"/>
        <dbReference type="ChEBI" id="CHEBI:15378"/>
        <dbReference type="ChEBI" id="CHEBI:16659"/>
        <dbReference type="ChEBI" id="CHEBI:17180"/>
        <dbReference type="ChEBI" id="CHEBI:57783"/>
        <dbReference type="ChEBI" id="CHEBI:58349"/>
        <dbReference type="EC" id="1.1.1.81"/>
    </reaction>
</comment>
<comment type="catalytic activity">
    <reaction evidence="5">
        <text>glycolate + NADP(+) = glyoxylate + NADPH + H(+)</text>
        <dbReference type="Rhea" id="RHEA:10992"/>
        <dbReference type="ChEBI" id="CHEBI:15378"/>
        <dbReference type="ChEBI" id="CHEBI:29805"/>
        <dbReference type="ChEBI" id="CHEBI:36655"/>
        <dbReference type="ChEBI" id="CHEBI:57783"/>
        <dbReference type="ChEBI" id="CHEBI:58349"/>
        <dbReference type="EC" id="1.1.1.79"/>
    </reaction>
</comment>
<sequence>MLHTYVPHDFSVNKKIFVNRNIPSSAIELLTKSGFNLLVWDGDISLSNTKVKELLLDCDAFLSTGEIVIEEELLEGNSRLKIVSQASSGYNNIAIDAATKLNILVANAPNTMNKATADIAFALMLAASRKMFYMYELIKKGAWDSFKFTDFLGQELHNKTLGVFGLGSIGFEMAKLCKQAYNMEVIYHNRKPNEKANDELNAKYVSFDKLLIESDVLSVHCNLTSDTQGIFDKNTFSKMKSTSIFVNVARGGVHVEEDLIEALKTGEIWGAGLDVTNPEPMAKANPLLKMENVAVTPHIGSATVTARMAMAEAAAINIIQFFKGEKVTNSINL</sequence>
<dbReference type="CDD" id="cd05301">
    <property type="entry name" value="GDH"/>
    <property type="match status" value="1"/>
</dbReference>
<evidence type="ECO:0000256" key="7">
    <source>
        <dbReference type="ARBA" id="ARBA00066661"/>
    </source>
</evidence>
<proteinExistence type="inferred from homology"/>
<evidence type="ECO:0000256" key="8">
    <source>
        <dbReference type="ARBA" id="ARBA00066674"/>
    </source>
</evidence>
<dbReference type="EC" id="1.1.1.81" evidence="8"/>
<dbReference type="GO" id="GO:0051287">
    <property type="term" value="F:NAD binding"/>
    <property type="evidence" value="ECO:0007669"/>
    <property type="project" value="InterPro"/>
</dbReference>
<keyword evidence="14" id="KW-1185">Reference proteome</keyword>
<dbReference type="InterPro" id="IPR050223">
    <property type="entry name" value="D-isomer_2-hydroxyacid_DH"/>
</dbReference>
<evidence type="ECO:0000259" key="12">
    <source>
        <dbReference type="Pfam" id="PF02826"/>
    </source>
</evidence>
<dbReference type="GO" id="GO:0016618">
    <property type="term" value="F:hydroxypyruvate reductase [NAD(P)H] activity"/>
    <property type="evidence" value="ECO:0007669"/>
    <property type="project" value="UniProtKB-EC"/>
</dbReference>
<evidence type="ECO:0000256" key="9">
    <source>
        <dbReference type="ARBA" id="ARBA00073362"/>
    </source>
</evidence>